<evidence type="ECO:0000256" key="6">
    <source>
        <dbReference type="ARBA" id="ARBA00071662"/>
    </source>
</evidence>
<evidence type="ECO:0000256" key="1">
    <source>
        <dbReference type="ARBA" id="ARBA00004173"/>
    </source>
</evidence>
<dbReference type="Proteomes" id="UP000001070">
    <property type="component" value="Unassembled WGS sequence"/>
</dbReference>
<dbReference type="AlphaFoldDB" id="B4J2W8"/>
<dbReference type="GO" id="GO:1990904">
    <property type="term" value="C:ribonucleoprotein complex"/>
    <property type="evidence" value="ECO:0007669"/>
    <property type="project" value="UniProtKB-KW"/>
</dbReference>
<keyword evidence="2" id="KW-0689">Ribosomal protein</keyword>
<dbReference type="SUPFAM" id="SSF55186">
    <property type="entry name" value="ThrRS/AlaRS common domain"/>
    <property type="match status" value="1"/>
</dbReference>
<dbReference type="FunFam" id="3.30.980.10:FF:000006">
    <property type="entry name" value="39S ribosomal protein L39, mitochondrial"/>
    <property type="match status" value="1"/>
</dbReference>
<evidence type="ECO:0000256" key="4">
    <source>
        <dbReference type="ARBA" id="ARBA00023274"/>
    </source>
</evidence>
<dbReference type="PhylomeDB" id="B4J2W8"/>
<dbReference type="GO" id="GO:0005739">
    <property type="term" value="C:mitochondrion"/>
    <property type="evidence" value="ECO:0007669"/>
    <property type="project" value="UniProtKB-SubCell"/>
</dbReference>
<dbReference type="FunCoup" id="B4J2W8">
    <property type="interactions" value="1434"/>
</dbReference>
<dbReference type="InParanoid" id="B4J2W8"/>
<dbReference type="EMBL" id="CH916366">
    <property type="protein sequence ID" value="EDV97138.1"/>
    <property type="molecule type" value="Genomic_DNA"/>
</dbReference>
<dbReference type="CDD" id="cd01667">
    <property type="entry name" value="TGS_ThrRS"/>
    <property type="match status" value="1"/>
</dbReference>
<dbReference type="PROSITE" id="PS51880">
    <property type="entry name" value="TGS"/>
    <property type="match status" value="1"/>
</dbReference>
<dbReference type="InterPro" id="IPR050062">
    <property type="entry name" value="Pro-tRNA_synthetase"/>
</dbReference>
<dbReference type="FunFam" id="3.10.20.30:FF:000031">
    <property type="entry name" value="Mitochondrial ribosomal protein L39"/>
    <property type="match status" value="1"/>
</dbReference>
<name>B4J2W8_DROGR</name>
<evidence type="ECO:0000256" key="2">
    <source>
        <dbReference type="ARBA" id="ARBA00022980"/>
    </source>
</evidence>
<evidence type="ECO:0000256" key="7">
    <source>
        <dbReference type="ARBA" id="ARBA00075914"/>
    </source>
</evidence>
<comment type="similarity">
    <text evidence="5">Belongs to the mitochondrion-specific ribosomal protein mL39 family.</text>
</comment>
<evidence type="ECO:0000313" key="10">
    <source>
        <dbReference type="Proteomes" id="UP000001070"/>
    </source>
</evidence>
<sequence length="332" mass="37694">MAAATKLYKKSLGFFAQIQQYRSNANYTAGASIRTRNELFNEEQRRQREAVGRIDKIEVRYLGLPEDVTLVMNSHISTPYNCAQHLSEGHCQRAVLALLDGSVPWDVHRPLQESCTLQLLNFNVSEPHVVNKAFWRTCSFMLGAALQRVFKEEAKLQLHSFPSPNIKSGSFVHDIVLGAQNWQPTKAEMRAISAEMVKLAAQDLRIERLEVDQELAKEMFKESHYKSEQLPSIAQQNQSRVTLYRLGEHIDISRGPMVASTRFLGKCTVSTAHKLTDEGPSNAFYRIQGVALPSGFMLNHFAYGLLEQRSQKLNSARLPNEPFEDQRQMQLS</sequence>
<dbReference type="PANTHER" id="PTHR42753">
    <property type="entry name" value="MITOCHONDRIAL RIBOSOME PROTEIN L39/PROLYL-TRNA LIGASE FAMILY MEMBER"/>
    <property type="match status" value="1"/>
</dbReference>
<organism evidence="10">
    <name type="scientific">Drosophila grimshawi</name>
    <name type="common">Hawaiian fruit fly</name>
    <name type="synonym">Idiomyia grimshawi</name>
    <dbReference type="NCBI Taxonomy" id="7222"/>
    <lineage>
        <taxon>Eukaryota</taxon>
        <taxon>Metazoa</taxon>
        <taxon>Ecdysozoa</taxon>
        <taxon>Arthropoda</taxon>
        <taxon>Hexapoda</taxon>
        <taxon>Insecta</taxon>
        <taxon>Pterygota</taxon>
        <taxon>Neoptera</taxon>
        <taxon>Endopterygota</taxon>
        <taxon>Diptera</taxon>
        <taxon>Brachycera</taxon>
        <taxon>Muscomorpha</taxon>
        <taxon>Ephydroidea</taxon>
        <taxon>Drosophilidae</taxon>
        <taxon>Drosophila</taxon>
        <taxon>Hawaiian Drosophila</taxon>
    </lineage>
</organism>
<keyword evidence="10" id="KW-1185">Reference proteome</keyword>
<dbReference type="Gene3D" id="3.30.980.10">
    <property type="entry name" value="Threonyl-trna Synthetase, Chain A, domain 2"/>
    <property type="match status" value="1"/>
</dbReference>
<gene>
    <name evidence="9" type="primary">Dgri\GH14833</name>
    <name evidence="9" type="ORF">Dgri_GH14833</name>
</gene>
<comment type="subcellular location">
    <subcellularLocation>
        <location evidence="1">Mitochondrion</location>
    </subcellularLocation>
</comment>
<dbReference type="PANTHER" id="PTHR42753:SF9">
    <property type="entry name" value="LARGE RIBOSOMAL SUBUNIT PROTEIN ML39"/>
    <property type="match status" value="1"/>
</dbReference>
<dbReference type="OMA" id="YNCAQHL"/>
<evidence type="ECO:0000256" key="5">
    <source>
        <dbReference type="ARBA" id="ARBA00061231"/>
    </source>
</evidence>
<dbReference type="STRING" id="7222.B4J2W8"/>
<dbReference type="InterPro" id="IPR004095">
    <property type="entry name" value="TGS"/>
</dbReference>
<dbReference type="KEGG" id="dgr:6557850"/>
<dbReference type="GO" id="GO:0003723">
    <property type="term" value="F:RNA binding"/>
    <property type="evidence" value="ECO:0007669"/>
    <property type="project" value="TreeGrafter"/>
</dbReference>
<keyword evidence="3" id="KW-0496">Mitochondrion</keyword>
<reference evidence="9 10" key="1">
    <citation type="journal article" date="2007" name="Nature">
        <title>Evolution of genes and genomes on the Drosophila phylogeny.</title>
        <authorList>
            <consortium name="Drosophila 12 Genomes Consortium"/>
            <person name="Clark A.G."/>
            <person name="Eisen M.B."/>
            <person name="Smith D.R."/>
            <person name="Bergman C.M."/>
            <person name="Oliver B."/>
            <person name="Markow T.A."/>
            <person name="Kaufman T.C."/>
            <person name="Kellis M."/>
            <person name="Gelbart W."/>
            <person name="Iyer V.N."/>
            <person name="Pollard D.A."/>
            <person name="Sackton T.B."/>
            <person name="Larracuente A.M."/>
            <person name="Singh N.D."/>
            <person name="Abad J.P."/>
            <person name="Abt D.N."/>
            <person name="Adryan B."/>
            <person name="Aguade M."/>
            <person name="Akashi H."/>
            <person name="Anderson W.W."/>
            <person name="Aquadro C.F."/>
            <person name="Ardell D.H."/>
            <person name="Arguello R."/>
            <person name="Artieri C.G."/>
            <person name="Barbash D.A."/>
            <person name="Barker D."/>
            <person name="Barsanti P."/>
            <person name="Batterham P."/>
            <person name="Batzoglou S."/>
            <person name="Begun D."/>
            <person name="Bhutkar A."/>
            <person name="Blanco E."/>
            <person name="Bosak S.A."/>
            <person name="Bradley R.K."/>
            <person name="Brand A.D."/>
            <person name="Brent M.R."/>
            <person name="Brooks A.N."/>
            <person name="Brown R.H."/>
            <person name="Butlin R.K."/>
            <person name="Caggese C."/>
            <person name="Calvi B.R."/>
            <person name="Bernardo de Carvalho A."/>
            <person name="Caspi A."/>
            <person name="Castrezana S."/>
            <person name="Celniker S.E."/>
            <person name="Chang J.L."/>
            <person name="Chapple C."/>
            <person name="Chatterji S."/>
            <person name="Chinwalla A."/>
            <person name="Civetta A."/>
            <person name="Clifton S.W."/>
            <person name="Comeron J.M."/>
            <person name="Costello J.C."/>
            <person name="Coyne J.A."/>
            <person name="Daub J."/>
            <person name="David R.G."/>
            <person name="Delcher A.L."/>
            <person name="Delehaunty K."/>
            <person name="Do C.B."/>
            <person name="Ebling H."/>
            <person name="Edwards K."/>
            <person name="Eickbush T."/>
            <person name="Evans J.D."/>
            <person name="Filipski A."/>
            <person name="Findeiss S."/>
            <person name="Freyhult E."/>
            <person name="Fulton L."/>
            <person name="Fulton R."/>
            <person name="Garcia A.C."/>
            <person name="Gardiner A."/>
            <person name="Garfield D.A."/>
            <person name="Garvin B.E."/>
            <person name="Gibson G."/>
            <person name="Gilbert D."/>
            <person name="Gnerre S."/>
            <person name="Godfrey J."/>
            <person name="Good R."/>
            <person name="Gotea V."/>
            <person name="Gravely B."/>
            <person name="Greenberg A.J."/>
            <person name="Griffiths-Jones S."/>
            <person name="Gross S."/>
            <person name="Guigo R."/>
            <person name="Gustafson E.A."/>
            <person name="Haerty W."/>
            <person name="Hahn M.W."/>
            <person name="Halligan D.L."/>
            <person name="Halpern A.L."/>
            <person name="Halter G.M."/>
            <person name="Han M.V."/>
            <person name="Heger A."/>
            <person name="Hillier L."/>
            <person name="Hinrichs A.S."/>
            <person name="Holmes I."/>
            <person name="Hoskins R.A."/>
            <person name="Hubisz M.J."/>
            <person name="Hultmark D."/>
            <person name="Huntley M.A."/>
            <person name="Jaffe D.B."/>
            <person name="Jagadeeshan S."/>
            <person name="Jeck W.R."/>
            <person name="Johnson J."/>
            <person name="Jones C.D."/>
            <person name="Jordan W.C."/>
            <person name="Karpen G.H."/>
            <person name="Kataoka E."/>
            <person name="Keightley P.D."/>
            <person name="Kheradpour P."/>
            <person name="Kirkness E.F."/>
            <person name="Koerich L.B."/>
            <person name="Kristiansen K."/>
            <person name="Kudrna D."/>
            <person name="Kulathinal R.J."/>
            <person name="Kumar S."/>
            <person name="Kwok R."/>
            <person name="Lander E."/>
            <person name="Langley C.H."/>
            <person name="Lapoint R."/>
            <person name="Lazzaro B.P."/>
            <person name="Lee S.J."/>
            <person name="Levesque L."/>
            <person name="Li R."/>
            <person name="Lin C.F."/>
            <person name="Lin M.F."/>
            <person name="Lindblad-Toh K."/>
            <person name="Llopart A."/>
            <person name="Long M."/>
            <person name="Low L."/>
            <person name="Lozovsky E."/>
            <person name="Lu J."/>
            <person name="Luo M."/>
            <person name="Machado C.A."/>
            <person name="Makalowski W."/>
            <person name="Marzo M."/>
            <person name="Matsuda M."/>
            <person name="Matzkin L."/>
            <person name="McAllister B."/>
            <person name="McBride C.S."/>
            <person name="McKernan B."/>
            <person name="McKernan K."/>
            <person name="Mendez-Lago M."/>
            <person name="Minx P."/>
            <person name="Mollenhauer M.U."/>
            <person name="Montooth K."/>
            <person name="Mount S.M."/>
            <person name="Mu X."/>
            <person name="Myers E."/>
            <person name="Negre B."/>
            <person name="Newfeld S."/>
            <person name="Nielsen R."/>
            <person name="Noor M.A."/>
            <person name="O'Grady P."/>
            <person name="Pachter L."/>
            <person name="Papaceit M."/>
            <person name="Parisi M.J."/>
            <person name="Parisi M."/>
            <person name="Parts L."/>
            <person name="Pedersen J.S."/>
            <person name="Pesole G."/>
            <person name="Phillippy A.M."/>
            <person name="Ponting C.P."/>
            <person name="Pop M."/>
            <person name="Porcelli D."/>
            <person name="Powell J.R."/>
            <person name="Prohaska S."/>
            <person name="Pruitt K."/>
            <person name="Puig M."/>
            <person name="Quesneville H."/>
            <person name="Ram K.R."/>
            <person name="Rand D."/>
            <person name="Rasmussen M.D."/>
            <person name="Reed L.K."/>
            <person name="Reenan R."/>
            <person name="Reily A."/>
            <person name="Remington K.A."/>
            <person name="Rieger T.T."/>
            <person name="Ritchie M.G."/>
            <person name="Robin C."/>
            <person name="Rogers Y.H."/>
            <person name="Rohde C."/>
            <person name="Rozas J."/>
            <person name="Rubenfield M.J."/>
            <person name="Ruiz A."/>
            <person name="Russo S."/>
            <person name="Salzberg S.L."/>
            <person name="Sanchez-Gracia A."/>
            <person name="Saranga D.J."/>
            <person name="Sato H."/>
            <person name="Schaeffer S.W."/>
            <person name="Schatz M.C."/>
            <person name="Schlenke T."/>
            <person name="Schwartz R."/>
            <person name="Segarra C."/>
            <person name="Singh R.S."/>
            <person name="Sirot L."/>
            <person name="Sirota M."/>
            <person name="Sisneros N.B."/>
            <person name="Smith C.D."/>
            <person name="Smith T.F."/>
            <person name="Spieth J."/>
            <person name="Stage D.E."/>
            <person name="Stark A."/>
            <person name="Stephan W."/>
            <person name="Strausberg R.L."/>
            <person name="Strempel S."/>
            <person name="Sturgill D."/>
            <person name="Sutton G."/>
            <person name="Sutton G.G."/>
            <person name="Tao W."/>
            <person name="Teichmann S."/>
            <person name="Tobari Y.N."/>
            <person name="Tomimura Y."/>
            <person name="Tsolas J.M."/>
            <person name="Valente V.L."/>
            <person name="Venter E."/>
            <person name="Venter J.C."/>
            <person name="Vicario S."/>
            <person name="Vieira F.G."/>
            <person name="Vilella A.J."/>
            <person name="Villasante A."/>
            <person name="Walenz B."/>
            <person name="Wang J."/>
            <person name="Wasserman M."/>
            <person name="Watts T."/>
            <person name="Wilson D."/>
            <person name="Wilson R.K."/>
            <person name="Wing R.A."/>
            <person name="Wolfner M.F."/>
            <person name="Wong A."/>
            <person name="Wong G.K."/>
            <person name="Wu C.I."/>
            <person name="Wu G."/>
            <person name="Yamamoto D."/>
            <person name="Yang H.P."/>
            <person name="Yang S.P."/>
            <person name="Yorke J.A."/>
            <person name="Yoshida K."/>
            <person name="Zdobnov E."/>
            <person name="Zhang P."/>
            <person name="Zhang Y."/>
            <person name="Zimin A.V."/>
            <person name="Baldwin J."/>
            <person name="Abdouelleil A."/>
            <person name="Abdulkadir J."/>
            <person name="Abebe A."/>
            <person name="Abera B."/>
            <person name="Abreu J."/>
            <person name="Acer S.C."/>
            <person name="Aftuck L."/>
            <person name="Alexander A."/>
            <person name="An P."/>
            <person name="Anderson E."/>
            <person name="Anderson S."/>
            <person name="Arachi H."/>
            <person name="Azer M."/>
            <person name="Bachantsang P."/>
            <person name="Barry A."/>
            <person name="Bayul T."/>
            <person name="Berlin A."/>
            <person name="Bessette D."/>
            <person name="Bloom T."/>
            <person name="Blye J."/>
            <person name="Boguslavskiy L."/>
            <person name="Bonnet C."/>
            <person name="Boukhgalter B."/>
            <person name="Bourzgui I."/>
            <person name="Brown A."/>
            <person name="Cahill P."/>
            <person name="Channer S."/>
            <person name="Cheshatsang Y."/>
            <person name="Chuda L."/>
            <person name="Citroen M."/>
            <person name="Collymore A."/>
            <person name="Cooke P."/>
            <person name="Costello M."/>
            <person name="D'Aco K."/>
            <person name="Daza R."/>
            <person name="De Haan G."/>
            <person name="DeGray S."/>
            <person name="DeMaso C."/>
            <person name="Dhargay N."/>
            <person name="Dooley K."/>
            <person name="Dooley E."/>
            <person name="Doricent M."/>
            <person name="Dorje P."/>
            <person name="Dorjee K."/>
            <person name="Dupes A."/>
            <person name="Elong R."/>
            <person name="Falk J."/>
            <person name="Farina A."/>
            <person name="Faro S."/>
            <person name="Ferguson D."/>
            <person name="Fisher S."/>
            <person name="Foley C.D."/>
            <person name="Franke A."/>
            <person name="Friedrich D."/>
            <person name="Gadbois L."/>
            <person name="Gearin G."/>
            <person name="Gearin C.R."/>
            <person name="Giannoukos G."/>
            <person name="Goode T."/>
            <person name="Graham J."/>
            <person name="Grandbois E."/>
            <person name="Grewal S."/>
            <person name="Gyaltsen K."/>
            <person name="Hafez N."/>
            <person name="Hagos B."/>
            <person name="Hall J."/>
            <person name="Henson C."/>
            <person name="Hollinger A."/>
            <person name="Honan T."/>
            <person name="Huard M.D."/>
            <person name="Hughes L."/>
            <person name="Hurhula B."/>
            <person name="Husby M.E."/>
            <person name="Kamat A."/>
            <person name="Kanga B."/>
            <person name="Kashin S."/>
            <person name="Khazanovich D."/>
            <person name="Kisner P."/>
            <person name="Lance K."/>
            <person name="Lara M."/>
            <person name="Lee W."/>
            <person name="Lennon N."/>
            <person name="Letendre F."/>
            <person name="LeVine R."/>
            <person name="Lipovsky A."/>
            <person name="Liu X."/>
            <person name="Liu J."/>
            <person name="Liu S."/>
            <person name="Lokyitsang T."/>
            <person name="Lokyitsang Y."/>
            <person name="Lubonja R."/>
            <person name="Lui A."/>
            <person name="MacDonald P."/>
            <person name="Magnisalis V."/>
            <person name="Maru K."/>
            <person name="Matthews C."/>
            <person name="McCusker W."/>
            <person name="McDonough S."/>
            <person name="Mehta T."/>
            <person name="Meldrim J."/>
            <person name="Meneus L."/>
            <person name="Mihai O."/>
            <person name="Mihalev A."/>
            <person name="Mihova T."/>
            <person name="Mittelman R."/>
            <person name="Mlenga V."/>
            <person name="Montmayeur A."/>
            <person name="Mulrain L."/>
            <person name="Navidi A."/>
            <person name="Naylor J."/>
            <person name="Negash T."/>
            <person name="Nguyen T."/>
            <person name="Nguyen N."/>
            <person name="Nicol R."/>
            <person name="Norbu C."/>
            <person name="Norbu N."/>
            <person name="Novod N."/>
            <person name="O'Neill B."/>
            <person name="Osman S."/>
            <person name="Markiewicz E."/>
            <person name="Oyono O.L."/>
            <person name="Patti C."/>
            <person name="Phunkhang P."/>
            <person name="Pierre F."/>
            <person name="Priest M."/>
            <person name="Raghuraman S."/>
            <person name="Rege F."/>
            <person name="Reyes R."/>
            <person name="Rise C."/>
            <person name="Rogov P."/>
            <person name="Ross K."/>
            <person name="Ryan E."/>
            <person name="Settipalli S."/>
            <person name="Shea T."/>
            <person name="Sherpa N."/>
            <person name="Shi L."/>
            <person name="Shih D."/>
            <person name="Sparrow T."/>
            <person name="Spaulding J."/>
            <person name="Stalker J."/>
            <person name="Stange-Thomann N."/>
            <person name="Stavropoulos S."/>
            <person name="Stone C."/>
            <person name="Strader C."/>
            <person name="Tesfaye S."/>
            <person name="Thomson T."/>
            <person name="Thoulutsang Y."/>
            <person name="Thoulutsang D."/>
            <person name="Topham K."/>
            <person name="Topping I."/>
            <person name="Tsamla T."/>
            <person name="Vassiliev H."/>
            <person name="Vo A."/>
            <person name="Wangchuk T."/>
            <person name="Wangdi T."/>
            <person name="Weiand M."/>
            <person name="Wilkinson J."/>
            <person name="Wilson A."/>
            <person name="Yadav S."/>
            <person name="Young G."/>
            <person name="Yu Q."/>
            <person name="Zembek L."/>
            <person name="Zhong D."/>
            <person name="Zimmer A."/>
            <person name="Zwirko Z."/>
            <person name="Jaffe D.B."/>
            <person name="Alvarez P."/>
            <person name="Brockman W."/>
            <person name="Butler J."/>
            <person name="Chin C."/>
            <person name="Gnerre S."/>
            <person name="Grabherr M."/>
            <person name="Kleber M."/>
            <person name="Mauceli E."/>
            <person name="MacCallum I."/>
        </authorList>
    </citation>
    <scope>NUCLEOTIDE SEQUENCE [LARGE SCALE GENOMIC DNA]</scope>
    <source>
        <strain evidence="10">Tucson 15287-2541.00</strain>
    </source>
</reference>
<dbReference type="Gene3D" id="3.10.20.30">
    <property type="match status" value="1"/>
</dbReference>
<protein>
    <recommendedName>
        <fullName evidence="6">Large ribosomal subunit protein mL39</fullName>
    </recommendedName>
    <alternativeName>
        <fullName evidence="7">39S ribosomal protein L39, mitochondrial</fullName>
    </alternativeName>
</protein>
<dbReference type="InterPro" id="IPR012675">
    <property type="entry name" value="Beta-grasp_dom_sf"/>
</dbReference>
<accession>B4J2W8</accession>
<dbReference type="eggNOG" id="KOG1637">
    <property type="taxonomic scope" value="Eukaryota"/>
</dbReference>
<keyword evidence="4" id="KW-0687">Ribonucleoprotein</keyword>
<dbReference type="HOGENOM" id="CLU_071313_0_0_1"/>
<proteinExistence type="inferred from homology"/>
<evidence type="ECO:0000256" key="3">
    <source>
        <dbReference type="ARBA" id="ARBA00023128"/>
    </source>
</evidence>
<dbReference type="OrthoDB" id="5870821at2759"/>
<feature type="domain" description="TGS" evidence="8">
    <location>
        <begin position="55"/>
        <end position="121"/>
    </location>
</feature>
<evidence type="ECO:0000259" key="8">
    <source>
        <dbReference type="PROSITE" id="PS51880"/>
    </source>
</evidence>
<dbReference type="InterPro" id="IPR018163">
    <property type="entry name" value="Thr/Ala-tRNA-synth_IIc_edit"/>
</dbReference>
<dbReference type="GO" id="GO:0000166">
    <property type="term" value="F:nucleotide binding"/>
    <property type="evidence" value="ECO:0007669"/>
    <property type="project" value="InterPro"/>
</dbReference>
<dbReference type="GO" id="GO:0005840">
    <property type="term" value="C:ribosome"/>
    <property type="evidence" value="ECO:0007669"/>
    <property type="project" value="UniProtKB-KW"/>
</dbReference>
<evidence type="ECO:0000313" key="9">
    <source>
        <dbReference type="EMBL" id="EDV97138.1"/>
    </source>
</evidence>